<name>A0A9X2NWJ3_9BACE</name>
<reference evidence="1" key="2">
    <citation type="submission" date="2022-04" db="EMBL/GenBank/DDBJ databases">
        <authorList>
            <person name="Fokt H."/>
            <person name="Baines J."/>
        </authorList>
    </citation>
    <scope>NUCLEOTIDE SEQUENCE</scope>
    <source>
        <strain evidence="1">KH365_2</strain>
        <strain evidence="2">KH569_7</strain>
    </source>
</reference>
<accession>A0A9X2NWJ3</accession>
<sequence>MKVIQLRQVKANVLAFSEDNDLEDGLSFSNMVTDDKGYACEIVYGRILIAQIK</sequence>
<dbReference type="Proteomes" id="UP001143192">
    <property type="component" value="Unassembled WGS sequence"/>
</dbReference>
<keyword evidence="3" id="KW-1185">Reference proteome</keyword>
<evidence type="ECO:0000313" key="3">
    <source>
        <dbReference type="Proteomes" id="UP001143192"/>
    </source>
</evidence>
<dbReference type="RefSeq" id="WP_257932560.1">
    <property type="nucleotide sequence ID" value="NZ_JAMZED010000084.1"/>
</dbReference>
<organism evidence="1 3">
    <name type="scientific">Bacteroides muris</name>
    <name type="common">ex Fokt et al. 2023</name>
    <dbReference type="NCBI Taxonomy" id="2937417"/>
    <lineage>
        <taxon>Bacteria</taxon>
        <taxon>Pseudomonadati</taxon>
        <taxon>Bacteroidota</taxon>
        <taxon>Bacteroidia</taxon>
        <taxon>Bacteroidales</taxon>
        <taxon>Bacteroidaceae</taxon>
        <taxon>Bacteroides</taxon>
    </lineage>
</organism>
<dbReference type="Proteomes" id="UP001143810">
    <property type="component" value="Unassembled WGS sequence"/>
</dbReference>
<dbReference type="AlphaFoldDB" id="A0A9X2NWJ3"/>
<reference evidence="1" key="1">
    <citation type="journal article" date="2022" name="Arch. Microbiol.">
        <title>Bacteroides muris sp. nov. isolated from the cecum of wild-derived house mice.</title>
        <authorList>
            <person name="Fokt H."/>
            <person name="Unni R."/>
            <person name="Repnik U."/>
            <person name="Schmitz R.A."/>
            <person name="Bramkamp M."/>
            <person name="Baines J.F."/>
            <person name="Unterweger D."/>
        </authorList>
    </citation>
    <scope>NUCLEOTIDE SEQUENCE</scope>
    <source>
        <strain evidence="1">KH365_2</strain>
        <strain evidence="2">KH569_7</strain>
    </source>
</reference>
<evidence type="ECO:0000313" key="2">
    <source>
        <dbReference type="EMBL" id="MCR6509575.1"/>
    </source>
</evidence>
<proteinExistence type="predicted"/>
<dbReference type="EMBL" id="JAMZED010000084">
    <property type="protein sequence ID" value="MCR6506396.1"/>
    <property type="molecule type" value="Genomic_DNA"/>
</dbReference>
<gene>
    <name evidence="2" type="ORF">M1B78_15780</name>
    <name evidence="1" type="ORF">M1B79_17470</name>
</gene>
<comment type="caution">
    <text evidence="1">The sequence shown here is derived from an EMBL/GenBank/DDBJ whole genome shotgun (WGS) entry which is preliminary data.</text>
</comment>
<dbReference type="EMBL" id="JAMZEE010000050">
    <property type="protein sequence ID" value="MCR6509575.1"/>
    <property type="molecule type" value="Genomic_DNA"/>
</dbReference>
<evidence type="ECO:0000313" key="1">
    <source>
        <dbReference type="EMBL" id="MCR6506396.1"/>
    </source>
</evidence>
<protein>
    <submittedName>
        <fullName evidence="1">DUF4185 domain-containing protein</fullName>
    </submittedName>
</protein>